<feature type="non-terminal residue" evidence="6">
    <location>
        <position position="119"/>
    </location>
</feature>
<dbReference type="Pfam" id="PF00179">
    <property type="entry name" value="UQ_con"/>
    <property type="match status" value="1"/>
</dbReference>
<dbReference type="PROSITE" id="PS00183">
    <property type="entry name" value="UBC_1"/>
    <property type="match status" value="1"/>
</dbReference>
<comment type="similarity">
    <text evidence="4">Belongs to the ubiquitin-conjugating enzyme family.</text>
</comment>
<keyword evidence="1" id="KW-0808">Transferase</keyword>
<dbReference type="GO" id="GO:0005524">
    <property type="term" value="F:ATP binding"/>
    <property type="evidence" value="ECO:0007669"/>
    <property type="project" value="UniProtKB-UniRule"/>
</dbReference>
<evidence type="ECO:0000313" key="7">
    <source>
        <dbReference type="Proteomes" id="UP000007800"/>
    </source>
</evidence>
<keyword evidence="7" id="KW-1185">Reference proteome</keyword>
<name>C5K6V8_PERM5</name>
<dbReference type="Proteomes" id="UP000007800">
    <property type="component" value="Unassembled WGS sequence"/>
</dbReference>
<keyword evidence="4" id="KW-0547">Nucleotide-binding</keyword>
<dbReference type="GO" id="GO:0016740">
    <property type="term" value="F:transferase activity"/>
    <property type="evidence" value="ECO:0007669"/>
    <property type="project" value="UniProtKB-KW"/>
</dbReference>
<reference evidence="6 7" key="1">
    <citation type="submission" date="2008-07" db="EMBL/GenBank/DDBJ databases">
        <authorList>
            <person name="El-Sayed N."/>
            <person name="Caler E."/>
            <person name="Inman J."/>
            <person name="Amedeo P."/>
            <person name="Hass B."/>
            <person name="Wortman J."/>
        </authorList>
    </citation>
    <scope>NUCLEOTIDE SEQUENCE [LARGE SCALE GENOMIC DNA]</scope>
    <source>
        <strain evidence="7">ATCC 50983 / TXsc</strain>
    </source>
</reference>
<evidence type="ECO:0000256" key="3">
    <source>
        <dbReference type="PROSITE-ProRule" id="PRU10133"/>
    </source>
</evidence>
<dbReference type="PANTHER" id="PTHR24068">
    <property type="entry name" value="UBIQUITIN-CONJUGATING ENZYME E2"/>
    <property type="match status" value="1"/>
</dbReference>
<dbReference type="Gene3D" id="3.10.110.10">
    <property type="entry name" value="Ubiquitin Conjugating Enzyme"/>
    <property type="match status" value="1"/>
</dbReference>
<dbReference type="AlphaFoldDB" id="C5K6V8"/>
<evidence type="ECO:0000259" key="5">
    <source>
        <dbReference type="PROSITE" id="PS50127"/>
    </source>
</evidence>
<evidence type="ECO:0000256" key="2">
    <source>
        <dbReference type="ARBA" id="ARBA00022786"/>
    </source>
</evidence>
<dbReference type="GeneID" id="9058126"/>
<dbReference type="RefSeq" id="XP_002787989.1">
    <property type="nucleotide sequence ID" value="XM_002787943.1"/>
</dbReference>
<protein>
    <submittedName>
        <fullName evidence="6">Ubiquitin-conjugating enzyme, putative</fullName>
    </submittedName>
</protein>
<dbReference type="InParanoid" id="C5K6V8"/>
<evidence type="ECO:0000313" key="6">
    <source>
        <dbReference type="EMBL" id="EER19785.1"/>
    </source>
</evidence>
<feature type="active site" description="Glycyl thioester intermediate" evidence="3">
    <location>
        <position position="93"/>
    </location>
</feature>
<dbReference type="SMART" id="SM00212">
    <property type="entry name" value="UBCc"/>
    <property type="match status" value="1"/>
</dbReference>
<dbReference type="OrthoDB" id="7851174at2759"/>
<evidence type="ECO:0000256" key="4">
    <source>
        <dbReference type="RuleBase" id="RU362109"/>
    </source>
</evidence>
<dbReference type="SUPFAM" id="SSF54495">
    <property type="entry name" value="UBC-like"/>
    <property type="match status" value="1"/>
</dbReference>
<sequence length="119" mass="13306">MPPSSLRRIQKELADLVRDPPLKCSIKPVSTGNPEIDLFRWIATITGPADTPYEGGEFDLAVQFPKEYPFKPPKVQFLTRIFHCNINANGVLCLDILDKQWSPSLTMQTVVVVVVVVVV</sequence>
<dbReference type="PROSITE" id="PS50127">
    <property type="entry name" value="UBC_2"/>
    <property type="match status" value="1"/>
</dbReference>
<dbReference type="EMBL" id="GG670965">
    <property type="protein sequence ID" value="EER19785.1"/>
    <property type="molecule type" value="Genomic_DNA"/>
</dbReference>
<evidence type="ECO:0000256" key="1">
    <source>
        <dbReference type="ARBA" id="ARBA00022679"/>
    </source>
</evidence>
<organism evidence="7">
    <name type="scientific">Perkinsus marinus (strain ATCC 50983 / TXsc)</name>
    <dbReference type="NCBI Taxonomy" id="423536"/>
    <lineage>
        <taxon>Eukaryota</taxon>
        <taxon>Sar</taxon>
        <taxon>Alveolata</taxon>
        <taxon>Perkinsozoa</taxon>
        <taxon>Perkinsea</taxon>
        <taxon>Perkinsida</taxon>
        <taxon>Perkinsidae</taxon>
        <taxon>Perkinsus</taxon>
    </lineage>
</organism>
<gene>
    <name evidence="6" type="ORF">Pmar_PMAR027062</name>
</gene>
<keyword evidence="2 4" id="KW-0833">Ubl conjugation pathway</keyword>
<dbReference type="InterPro" id="IPR016135">
    <property type="entry name" value="UBQ-conjugating_enzyme/RWD"/>
</dbReference>
<dbReference type="InterPro" id="IPR000608">
    <property type="entry name" value="UBC"/>
</dbReference>
<accession>C5K6V8</accession>
<keyword evidence="4" id="KW-0067">ATP-binding</keyword>
<proteinExistence type="inferred from homology"/>
<feature type="domain" description="UBC core" evidence="5">
    <location>
        <begin position="4"/>
        <end position="119"/>
    </location>
</feature>
<dbReference type="InterPro" id="IPR023313">
    <property type="entry name" value="UBQ-conjugating_AS"/>
</dbReference>